<dbReference type="Gene3D" id="3.40.50.360">
    <property type="match status" value="1"/>
</dbReference>
<dbReference type="PANTHER" id="PTHR30543:SF21">
    <property type="entry name" value="NAD(P)H-DEPENDENT FMN REDUCTASE LOT6"/>
    <property type="match status" value="1"/>
</dbReference>
<dbReference type="InterPro" id="IPR029039">
    <property type="entry name" value="Flavoprotein-like_sf"/>
</dbReference>
<protein>
    <submittedName>
        <fullName evidence="3">NADPH-dependent FMN reductase</fullName>
    </submittedName>
</protein>
<dbReference type="AlphaFoldDB" id="D5WIE3"/>
<dbReference type="InterPro" id="IPR005025">
    <property type="entry name" value="FMN_Rdtase-like_dom"/>
</dbReference>
<dbReference type="Proteomes" id="UP000002190">
    <property type="component" value="Chromosome 2"/>
</dbReference>
<dbReference type="Pfam" id="PF03358">
    <property type="entry name" value="FMN_red"/>
    <property type="match status" value="1"/>
</dbReference>
<dbReference type="GO" id="GO:0005829">
    <property type="term" value="C:cytosol"/>
    <property type="evidence" value="ECO:0007669"/>
    <property type="project" value="TreeGrafter"/>
</dbReference>
<organism evidence="3 4">
    <name type="scientific">Paraburkholderia atlantica</name>
    <dbReference type="NCBI Taxonomy" id="2654982"/>
    <lineage>
        <taxon>Bacteria</taxon>
        <taxon>Pseudomonadati</taxon>
        <taxon>Pseudomonadota</taxon>
        <taxon>Betaproteobacteria</taxon>
        <taxon>Burkholderiales</taxon>
        <taxon>Burkholderiaceae</taxon>
        <taxon>Paraburkholderia</taxon>
    </lineage>
</organism>
<evidence type="ECO:0000313" key="3">
    <source>
        <dbReference type="EMBL" id="ADG18238.1"/>
    </source>
</evidence>
<reference evidence="3 4" key="2">
    <citation type="journal article" date="2012" name="J. Bacteriol.">
        <title>Genome Sequences of Burkholderia sp. Strains CCGE1002 and H160, Isolated from Legume Nodules in Mexico and Brazil.</title>
        <authorList>
            <person name="Ormeno-Orrillo E."/>
            <person name="Rogel M.A."/>
            <person name="Chueire L.M."/>
            <person name="Tiedje J.M."/>
            <person name="Martinez-Romero E."/>
            <person name="Hungria M."/>
        </authorList>
    </citation>
    <scope>NUCLEOTIDE SEQUENCE [LARGE SCALE GENOMIC DNA]</scope>
    <source>
        <strain evidence="3 4">CCGE1002</strain>
    </source>
</reference>
<sequence>MTLQSPVRRGRSIHGRARALLALHEFCINRAANRTVNRNRRSISLSRSDHSRPPLIVGIGGTTRAASSTERALAFALRAAEAAGAHTRLFGGTFLHSLPHYAPEQPARTDEQRELIEAVRRADAVIIATPGYHGGVSGLVKNALDTLEELRADERPYLDGRAVGCIVTAYGWQAAGSVLTSLRSIVHALRGWPTPFGAGINTLETRFDSVDSCSDPKVIEQLATVGQQAAQFALAFNAQRAHGAPAASNHLTANRSSAPSTPTSIAADGRSARVLHAV</sequence>
<proteinExistence type="predicted"/>
<dbReference type="InterPro" id="IPR050712">
    <property type="entry name" value="NAD(P)H-dep_reductase"/>
</dbReference>
<reference evidence="4" key="1">
    <citation type="submission" date="2010-04" db="EMBL/GenBank/DDBJ databases">
        <title>Complete sequence of chromosome 2 of Burkholderia sp. CCGE1002.</title>
        <authorList>
            <consortium name="US DOE Joint Genome Institute"/>
            <person name="Lucas S."/>
            <person name="Copeland A."/>
            <person name="Lapidus A."/>
            <person name="Cheng J.-F."/>
            <person name="Bruce D."/>
            <person name="Goodwin L."/>
            <person name="Pitluck S."/>
            <person name="Chertkov O."/>
            <person name="Detter J.C."/>
            <person name="Han C."/>
            <person name="Tapia R."/>
            <person name="Land M."/>
            <person name="Hauser L."/>
            <person name="Kyrpides N."/>
            <person name="Ovchinnikova G."/>
            <person name="Martinez-Romero E."/>
            <person name="Hernandez M.A.R."/>
            <person name="Tiedje J.M."/>
            <person name="Woyke T."/>
        </authorList>
    </citation>
    <scope>NUCLEOTIDE SEQUENCE [LARGE SCALE GENOMIC DNA]</scope>
    <source>
        <strain evidence="4">CCGE1002</strain>
    </source>
</reference>
<evidence type="ECO:0000259" key="2">
    <source>
        <dbReference type="Pfam" id="PF03358"/>
    </source>
</evidence>
<dbReference type="EMBL" id="CP002014">
    <property type="protein sequence ID" value="ADG18238.1"/>
    <property type="molecule type" value="Genomic_DNA"/>
</dbReference>
<dbReference type="PANTHER" id="PTHR30543">
    <property type="entry name" value="CHROMATE REDUCTASE"/>
    <property type="match status" value="1"/>
</dbReference>
<dbReference type="KEGG" id="bge:BC1002_4247"/>
<dbReference type="STRING" id="640511.BC1002_4247"/>
<accession>D5WIE3</accession>
<dbReference type="HOGENOM" id="CLU_055322_1_1_4"/>
<dbReference type="GO" id="GO:0016491">
    <property type="term" value="F:oxidoreductase activity"/>
    <property type="evidence" value="ECO:0007669"/>
    <property type="project" value="InterPro"/>
</dbReference>
<feature type="compositionally biased region" description="Low complexity" evidence="1">
    <location>
        <begin position="256"/>
        <end position="265"/>
    </location>
</feature>
<dbReference type="GO" id="GO:0010181">
    <property type="term" value="F:FMN binding"/>
    <property type="evidence" value="ECO:0007669"/>
    <property type="project" value="TreeGrafter"/>
</dbReference>
<evidence type="ECO:0000256" key="1">
    <source>
        <dbReference type="SAM" id="MobiDB-lite"/>
    </source>
</evidence>
<feature type="domain" description="NADPH-dependent FMN reductase-like" evidence="2">
    <location>
        <begin position="56"/>
        <end position="194"/>
    </location>
</feature>
<feature type="region of interest" description="Disordered" evidence="1">
    <location>
        <begin position="246"/>
        <end position="265"/>
    </location>
</feature>
<name>D5WIE3_PARAM</name>
<evidence type="ECO:0000313" key="4">
    <source>
        <dbReference type="Proteomes" id="UP000002190"/>
    </source>
</evidence>
<gene>
    <name evidence="3" type="ordered locus">BC1002_4247</name>
</gene>
<dbReference type="eggNOG" id="COG0431">
    <property type="taxonomic scope" value="Bacteria"/>
</dbReference>
<dbReference type="SUPFAM" id="SSF52218">
    <property type="entry name" value="Flavoproteins"/>
    <property type="match status" value="1"/>
</dbReference>